<sequence>MIFIIFAISDLHLSETTEKPMDIFGEAWADHTARLKKNWCALVGEEDTVIIPGDISWGMNLREALADFLLIDALPGKKIIAKGNHDYWWETASKTMRFFDENGISTIRVLHNNAYEIEGKIICGSKGYFPDPGQSASYNEKIMARETARLEFSLRCGEKLGGGERLVFLHYPPALKSYAAEGLMDVMKRYGVSRCFYGHLHGQSQRSALLGLCDGIEFSLISADFIIFAPIPIK</sequence>
<evidence type="ECO:0000313" key="3">
    <source>
        <dbReference type="Proteomes" id="UP000620366"/>
    </source>
</evidence>
<dbReference type="InterPro" id="IPR014578">
    <property type="entry name" value="Pesterase_CT488"/>
</dbReference>
<dbReference type="Proteomes" id="UP000620366">
    <property type="component" value="Unassembled WGS sequence"/>
</dbReference>
<dbReference type="RefSeq" id="WP_346726787.1">
    <property type="nucleotide sequence ID" value="NZ_JACRSP010000001.1"/>
</dbReference>
<comment type="caution">
    <text evidence="2">The sequence shown here is derived from an EMBL/GenBank/DDBJ whole genome shotgun (WGS) entry which is preliminary data.</text>
</comment>
<dbReference type="InterPro" id="IPR029052">
    <property type="entry name" value="Metallo-depent_PP-like"/>
</dbReference>
<dbReference type="Gene3D" id="3.60.21.10">
    <property type="match status" value="1"/>
</dbReference>
<dbReference type="InterPro" id="IPR051158">
    <property type="entry name" value="Metallophosphoesterase_sf"/>
</dbReference>
<accession>A0A926DD22</accession>
<dbReference type="Pfam" id="PF00149">
    <property type="entry name" value="Metallophos"/>
    <property type="match status" value="1"/>
</dbReference>
<protein>
    <submittedName>
        <fullName evidence="2">Metallophosphoesterase</fullName>
    </submittedName>
</protein>
<dbReference type="PIRSF" id="PIRSF033094">
    <property type="entry name" value="Pesterase_CT488"/>
    <property type="match status" value="1"/>
</dbReference>
<feature type="domain" description="Calcineurin-like phosphoesterase" evidence="1">
    <location>
        <begin position="5"/>
        <end position="202"/>
    </location>
</feature>
<proteinExistence type="predicted"/>
<dbReference type="PANTHER" id="PTHR31302:SF22">
    <property type="entry name" value="PHOSPHOESTERASE"/>
    <property type="match status" value="1"/>
</dbReference>
<dbReference type="AlphaFoldDB" id="A0A926DD22"/>
<evidence type="ECO:0000259" key="1">
    <source>
        <dbReference type="Pfam" id="PF00149"/>
    </source>
</evidence>
<organism evidence="2 3">
    <name type="scientific">Feifania hominis</name>
    <dbReference type="NCBI Taxonomy" id="2763660"/>
    <lineage>
        <taxon>Bacteria</taxon>
        <taxon>Bacillati</taxon>
        <taxon>Bacillota</taxon>
        <taxon>Clostridia</taxon>
        <taxon>Eubacteriales</taxon>
        <taxon>Feifaniaceae</taxon>
        <taxon>Feifania</taxon>
    </lineage>
</organism>
<dbReference type="GO" id="GO:0016787">
    <property type="term" value="F:hydrolase activity"/>
    <property type="evidence" value="ECO:0007669"/>
    <property type="project" value="InterPro"/>
</dbReference>
<name>A0A926DD22_9FIRM</name>
<gene>
    <name evidence="2" type="ORF">H8695_02700</name>
</gene>
<reference evidence="2" key="1">
    <citation type="submission" date="2020-08" db="EMBL/GenBank/DDBJ databases">
        <title>Genome public.</title>
        <authorList>
            <person name="Liu C."/>
            <person name="Sun Q."/>
        </authorList>
    </citation>
    <scope>NUCLEOTIDE SEQUENCE</scope>
    <source>
        <strain evidence="2">BX7</strain>
    </source>
</reference>
<evidence type="ECO:0000313" key="2">
    <source>
        <dbReference type="EMBL" id="MBC8535601.1"/>
    </source>
</evidence>
<dbReference type="EMBL" id="JACRSP010000001">
    <property type="protein sequence ID" value="MBC8535601.1"/>
    <property type="molecule type" value="Genomic_DNA"/>
</dbReference>
<dbReference type="PANTHER" id="PTHR31302">
    <property type="entry name" value="TRANSMEMBRANE PROTEIN WITH METALLOPHOSPHOESTERASE DOMAIN-RELATED"/>
    <property type="match status" value="1"/>
</dbReference>
<keyword evidence="3" id="KW-1185">Reference proteome</keyword>
<dbReference type="InterPro" id="IPR004843">
    <property type="entry name" value="Calcineurin-like_PHP"/>
</dbReference>
<dbReference type="SUPFAM" id="SSF56300">
    <property type="entry name" value="Metallo-dependent phosphatases"/>
    <property type="match status" value="1"/>
</dbReference>